<dbReference type="PANTHER" id="PTHR43855:SF1">
    <property type="entry name" value="THIOSULFATE SULFURTRANSFERASE"/>
    <property type="match status" value="1"/>
</dbReference>
<dbReference type="SMART" id="SM00450">
    <property type="entry name" value="RHOD"/>
    <property type="match status" value="2"/>
</dbReference>
<sequence>MSTPPAFRPAPRRPWLALLPGLALCGAALAATPVPPGPLVTTDWLAQNLDNAKVRVVEVSVNPGLYERAHVPGAVNFSWHNDLNDKVRRDIVGKEAFEALLSKAGVGPDTTVVLYGDTNNWFAAWGAWVFDLYGVKNVKLLDGGRKKWEAEGRPLNNRAPEYAATTYRVAPINTQLRARLPDVLAAAEGKSDARLVDIRSADEYTGKVFAPSGVPELAIRAGHVPGAVNVPWGQAVREDGTFKPPEELKKLYAGVGIDGSKPVITYCRIGERSSHSWFALSRILGYQVKNYDGSWTEYGNAVGVPINNPAGTVWAAK</sequence>
<dbReference type="InterPro" id="IPR001763">
    <property type="entry name" value="Rhodanese-like_dom"/>
</dbReference>
<dbReference type="PROSITE" id="PS00380">
    <property type="entry name" value="RHODANESE_1"/>
    <property type="match status" value="1"/>
</dbReference>
<dbReference type="GO" id="GO:0004792">
    <property type="term" value="F:thiosulfate-cyanide sulfurtransferase activity"/>
    <property type="evidence" value="ECO:0007669"/>
    <property type="project" value="InterPro"/>
</dbReference>
<evidence type="ECO:0000256" key="3">
    <source>
        <dbReference type="SAM" id="SignalP"/>
    </source>
</evidence>
<keyword evidence="2 5" id="KW-0808">Transferase</keyword>
<dbReference type="InterPro" id="IPR051126">
    <property type="entry name" value="Thiosulfate_sulfurtransferase"/>
</dbReference>
<accession>A0A7H0HIJ3</accession>
<feature type="signal peptide" evidence="3">
    <location>
        <begin position="1"/>
        <end position="30"/>
    </location>
</feature>
<feature type="chain" id="PRO_5028981092" description="Sulfurtransferase" evidence="3">
    <location>
        <begin position="31"/>
        <end position="317"/>
    </location>
</feature>
<dbReference type="InterPro" id="IPR001307">
    <property type="entry name" value="Thiosulphate_STrfase_CS"/>
</dbReference>
<evidence type="ECO:0000313" key="5">
    <source>
        <dbReference type="EMBL" id="QNP60359.1"/>
    </source>
</evidence>
<dbReference type="RefSeq" id="WP_187737340.1">
    <property type="nucleotide sequence ID" value="NZ_CP060790.1"/>
</dbReference>
<dbReference type="SUPFAM" id="SSF52821">
    <property type="entry name" value="Rhodanese/Cell cycle control phosphatase"/>
    <property type="match status" value="2"/>
</dbReference>
<dbReference type="AlphaFoldDB" id="A0A7H0HIJ3"/>
<dbReference type="EMBL" id="CP060790">
    <property type="protein sequence ID" value="QNP60359.1"/>
    <property type="molecule type" value="Genomic_DNA"/>
</dbReference>
<dbReference type="PANTHER" id="PTHR43855">
    <property type="entry name" value="THIOSULFATE SULFURTRANSFERASE"/>
    <property type="match status" value="1"/>
</dbReference>
<dbReference type="Gene3D" id="3.40.250.10">
    <property type="entry name" value="Rhodanese-like domain"/>
    <property type="match status" value="2"/>
</dbReference>
<dbReference type="Pfam" id="PF00581">
    <property type="entry name" value="Rhodanese"/>
    <property type="match status" value="2"/>
</dbReference>
<protein>
    <recommendedName>
        <fullName evidence="2">Sulfurtransferase</fullName>
    </recommendedName>
</protein>
<name>A0A7H0HIJ3_9BURK</name>
<keyword evidence="1" id="KW-0677">Repeat</keyword>
<dbReference type="PROSITE" id="PS00683">
    <property type="entry name" value="RHODANESE_2"/>
    <property type="match status" value="1"/>
</dbReference>
<feature type="domain" description="Rhodanese" evidence="4">
    <location>
        <begin position="50"/>
        <end position="157"/>
    </location>
</feature>
<dbReference type="CDD" id="cd01449">
    <property type="entry name" value="TST_Repeat_2"/>
    <property type="match status" value="1"/>
</dbReference>
<dbReference type="CDD" id="cd01448">
    <property type="entry name" value="TST_Repeat_1"/>
    <property type="match status" value="1"/>
</dbReference>
<keyword evidence="3" id="KW-0732">Signal</keyword>
<proteinExistence type="predicted"/>
<dbReference type="KEGG" id="amon:H9L24_05705"/>
<evidence type="ECO:0000259" key="4">
    <source>
        <dbReference type="PROSITE" id="PS50206"/>
    </source>
</evidence>
<dbReference type="PROSITE" id="PS50206">
    <property type="entry name" value="RHODANESE_3"/>
    <property type="match status" value="2"/>
</dbReference>
<organism evidence="5 6">
    <name type="scientific">Paenacidovorax monticola</name>
    <dbReference type="NCBI Taxonomy" id="1926868"/>
    <lineage>
        <taxon>Bacteria</taxon>
        <taxon>Pseudomonadati</taxon>
        <taxon>Pseudomonadota</taxon>
        <taxon>Betaproteobacteria</taxon>
        <taxon>Burkholderiales</taxon>
        <taxon>Comamonadaceae</taxon>
        <taxon>Paenacidovorax</taxon>
    </lineage>
</organism>
<feature type="domain" description="Rhodanese" evidence="4">
    <location>
        <begin position="189"/>
        <end position="307"/>
    </location>
</feature>
<keyword evidence="6" id="KW-1185">Reference proteome</keyword>
<gene>
    <name evidence="5" type="ORF">H9L24_05705</name>
</gene>
<evidence type="ECO:0000256" key="1">
    <source>
        <dbReference type="ARBA" id="ARBA00022737"/>
    </source>
</evidence>
<evidence type="ECO:0000313" key="6">
    <source>
        <dbReference type="Proteomes" id="UP000516057"/>
    </source>
</evidence>
<evidence type="ECO:0000256" key="2">
    <source>
        <dbReference type="RuleBase" id="RU000507"/>
    </source>
</evidence>
<dbReference type="Proteomes" id="UP000516057">
    <property type="component" value="Chromosome"/>
</dbReference>
<dbReference type="InterPro" id="IPR036873">
    <property type="entry name" value="Rhodanese-like_dom_sf"/>
</dbReference>
<reference evidence="5 6" key="1">
    <citation type="submission" date="2020-08" db="EMBL/GenBank/DDBJ databases">
        <title>Genome sequence of Acidovorax monticola KACC 19171T.</title>
        <authorList>
            <person name="Hyun D.-W."/>
            <person name="Bae J.-W."/>
        </authorList>
    </citation>
    <scope>NUCLEOTIDE SEQUENCE [LARGE SCALE GENOMIC DNA]</scope>
    <source>
        <strain evidence="5 6">KACC 19171</strain>
    </source>
</reference>